<reference evidence="2 3" key="1">
    <citation type="journal article" date="2014" name="PLoS Genet.">
        <title>Comparative Genomic Analysis of N2-Fixing and Non-N2-Fixing Paenibacillus spp.: Organization, Evolution and Expression of the Nitrogen Fixation Genes.</title>
        <authorList>
            <person name="Xie J.B."/>
            <person name="Du Z."/>
            <person name="Bai L."/>
            <person name="Tian C."/>
            <person name="Zhang Y."/>
            <person name="Xie J.Y."/>
            <person name="Wang T."/>
            <person name="Liu X."/>
            <person name="Chen X."/>
            <person name="Cheng Q."/>
            <person name="Chen S."/>
            <person name="Li J."/>
        </authorList>
    </citation>
    <scope>NUCLEOTIDE SEQUENCE [LARGE SCALE GENOMIC DNA]</scope>
    <source>
        <strain evidence="2 3">T27</strain>
    </source>
</reference>
<evidence type="ECO:0000313" key="3">
    <source>
        <dbReference type="Proteomes" id="UP000019772"/>
    </source>
</evidence>
<feature type="transmembrane region" description="Helical" evidence="1">
    <location>
        <begin position="164"/>
        <end position="182"/>
    </location>
</feature>
<dbReference type="Proteomes" id="UP000019772">
    <property type="component" value="Chromosome"/>
</dbReference>
<keyword evidence="1" id="KW-0812">Transmembrane</keyword>
<feature type="transmembrane region" description="Helical" evidence="1">
    <location>
        <begin position="87"/>
        <end position="111"/>
    </location>
</feature>
<keyword evidence="3" id="KW-1185">Reference proteome</keyword>
<name>X4ZLN2_9BACL</name>
<evidence type="ECO:0000256" key="1">
    <source>
        <dbReference type="SAM" id="Phobius"/>
    </source>
</evidence>
<keyword evidence="1" id="KW-1133">Transmembrane helix</keyword>
<sequence length="219" mass="24321">MKQKTGVIKFGGITLIISGILFFAQYLFVLPIFSPPLADANLMTWLQDWRFNFAMADELLIFATLCLIPSIAALYRILVKVDKIKTLLGCSLLAVVIPINVFLVIILGRLAYPVYDMELSPTIYKLVLSTYYGGTHCVAIILSMATIILCLVIRKSVIGKSIGYLGFVVGILDFIGSYPWLIGTAVLFVSQLFFSAWFVILGMRMLSRSEEVVALDCNN</sequence>
<dbReference type="HOGENOM" id="CLU_1249612_0_0_9"/>
<feature type="transmembrane region" description="Helical" evidence="1">
    <location>
        <begin position="188"/>
        <end position="206"/>
    </location>
</feature>
<feature type="transmembrane region" description="Helical" evidence="1">
    <location>
        <begin position="12"/>
        <end position="33"/>
    </location>
</feature>
<evidence type="ECO:0008006" key="4">
    <source>
        <dbReference type="Google" id="ProtNLM"/>
    </source>
</evidence>
<accession>X4ZLN2</accession>
<dbReference type="eggNOG" id="ENOG50305A8">
    <property type="taxonomic scope" value="Bacteria"/>
</dbReference>
<organism evidence="2 3">
    <name type="scientific">Paenibacillus sabinae T27</name>
    <dbReference type="NCBI Taxonomy" id="1268072"/>
    <lineage>
        <taxon>Bacteria</taxon>
        <taxon>Bacillati</taxon>
        <taxon>Bacillota</taxon>
        <taxon>Bacilli</taxon>
        <taxon>Bacillales</taxon>
        <taxon>Paenibacillaceae</taxon>
        <taxon>Paenibacillus</taxon>
    </lineage>
</organism>
<proteinExistence type="predicted"/>
<dbReference type="AlphaFoldDB" id="X4ZLN2"/>
<keyword evidence="1" id="KW-0472">Membrane</keyword>
<feature type="transmembrane region" description="Helical" evidence="1">
    <location>
        <begin position="53"/>
        <end position="75"/>
    </location>
</feature>
<evidence type="ECO:0000313" key="2">
    <source>
        <dbReference type="EMBL" id="AHV98172.1"/>
    </source>
</evidence>
<gene>
    <name evidence="2" type="ORF">PSAB_16325</name>
</gene>
<dbReference type="RefSeq" id="WP_025335669.1">
    <property type="nucleotide sequence ID" value="NZ_CP004078.1"/>
</dbReference>
<feature type="transmembrane region" description="Helical" evidence="1">
    <location>
        <begin position="131"/>
        <end position="152"/>
    </location>
</feature>
<dbReference type="KEGG" id="psab:PSAB_16325"/>
<dbReference type="EMBL" id="CP004078">
    <property type="protein sequence ID" value="AHV98172.1"/>
    <property type="molecule type" value="Genomic_DNA"/>
</dbReference>
<dbReference type="OrthoDB" id="2217569at2"/>
<protein>
    <recommendedName>
        <fullName evidence="4">DUF4386 domain-containing protein</fullName>
    </recommendedName>
</protein>